<keyword evidence="2" id="KW-1185">Reference proteome</keyword>
<evidence type="ECO:0000313" key="2">
    <source>
        <dbReference type="Proteomes" id="UP000032135"/>
    </source>
</evidence>
<dbReference type="EMBL" id="KP211958">
    <property type="protein sequence ID" value="AJK27550.1"/>
    <property type="molecule type" value="Genomic_DNA"/>
</dbReference>
<accession>A0A0C5AMW9</accession>
<dbReference type="Proteomes" id="UP000032135">
    <property type="component" value="Segment"/>
</dbReference>
<protein>
    <submittedName>
        <fullName evidence="1">Uncharacterized protein</fullName>
    </submittedName>
</protein>
<gene>
    <name evidence="1" type="ORF">PTIM40_123</name>
</gene>
<name>A0A0C5AMW9_9CAUD</name>
<reference evidence="1 2" key="1">
    <citation type="submission" date="2014-11" db="EMBL/GenBank/DDBJ databases">
        <authorList>
            <person name="Fedida A."/>
            <person name="Lindell D."/>
        </authorList>
    </citation>
    <scope>NUCLEOTIDE SEQUENCE [LARGE SCALE GENOMIC DNA]</scope>
</reference>
<dbReference type="RefSeq" id="YP_009188198.1">
    <property type="nucleotide sequence ID" value="NC_028663.1"/>
</dbReference>
<evidence type="ECO:0000313" key="1">
    <source>
        <dbReference type="EMBL" id="AJK27550.1"/>
    </source>
</evidence>
<dbReference type="OrthoDB" id="26662at10239"/>
<sequence length="55" mass="6482">MNMGIDEVRLAYQHISFALETWPGSPARPPEEQEWLMVMKSRLFAMMTEYAFTEL</sequence>
<proteinExistence type="predicted"/>
<dbReference type="KEGG" id="vg:26516668"/>
<organism evidence="1 2">
    <name type="scientific">Cyanophage P-TIM40</name>
    <dbReference type="NCBI Taxonomy" id="1589733"/>
    <lineage>
        <taxon>Viruses</taxon>
        <taxon>Duplodnaviria</taxon>
        <taxon>Heunggongvirae</taxon>
        <taxon>Uroviricota</taxon>
        <taxon>Caudoviricetes</taxon>
        <taxon>Pantevenvirales</taxon>
        <taxon>Kyanoviridae</taxon>
        <taxon>Libanvirus</taxon>
        <taxon>Libanvirus ptim40</taxon>
    </lineage>
</organism>
<dbReference type="GeneID" id="26516668"/>